<dbReference type="Proteomes" id="UP001211065">
    <property type="component" value="Unassembled WGS sequence"/>
</dbReference>
<dbReference type="InterPro" id="IPR040990">
    <property type="entry name" value="DUF5600"/>
</dbReference>
<evidence type="ECO:0000256" key="1">
    <source>
        <dbReference type="ARBA" id="ARBA00004125"/>
    </source>
</evidence>
<evidence type="ECO:0000256" key="11">
    <source>
        <dbReference type="SAM" id="MobiDB-lite"/>
    </source>
</evidence>
<evidence type="ECO:0000256" key="4">
    <source>
        <dbReference type="ARBA" id="ARBA00022553"/>
    </source>
</evidence>
<dbReference type="InterPro" id="IPR018247">
    <property type="entry name" value="EF_Hand_1_Ca_BS"/>
</dbReference>
<evidence type="ECO:0000259" key="14">
    <source>
        <dbReference type="PROSITE" id="PS51718"/>
    </source>
</evidence>
<keyword evidence="16" id="KW-1185">Reference proteome</keyword>
<keyword evidence="8" id="KW-0106">Calcium</keyword>
<dbReference type="Gene3D" id="3.40.50.300">
    <property type="entry name" value="P-loop containing nucleotide triphosphate hydrolases"/>
    <property type="match status" value="1"/>
</dbReference>
<evidence type="ECO:0000256" key="3">
    <source>
        <dbReference type="ARBA" id="ARBA00022475"/>
    </source>
</evidence>
<dbReference type="Gene3D" id="1.10.238.10">
    <property type="entry name" value="EF-hand"/>
    <property type="match status" value="1"/>
</dbReference>
<feature type="region of interest" description="Disordered" evidence="11">
    <location>
        <begin position="1"/>
        <end position="23"/>
    </location>
</feature>
<evidence type="ECO:0000256" key="5">
    <source>
        <dbReference type="ARBA" id="ARBA00022723"/>
    </source>
</evidence>
<dbReference type="InterPro" id="IPR030381">
    <property type="entry name" value="G_DYNAMIN_dom"/>
</dbReference>
<evidence type="ECO:0000256" key="8">
    <source>
        <dbReference type="ARBA" id="ARBA00022837"/>
    </source>
</evidence>
<accession>A0AAD5U7K8</accession>
<feature type="domain" description="Dynamin-type G" evidence="14">
    <location>
        <begin position="72"/>
        <end position="304"/>
    </location>
</feature>
<comment type="subcellular location">
    <subcellularLocation>
        <location evidence="2">Cell membrane</location>
        <topology evidence="2">Peripheral membrane protein</topology>
        <orientation evidence="2">Cytoplasmic side</orientation>
    </subcellularLocation>
    <subcellularLocation>
        <location evidence="1">Endosome membrane</location>
        <topology evidence="1">Peripheral membrane protein</topology>
        <orientation evidence="1">Cytoplasmic side</orientation>
    </subcellularLocation>
</comment>
<dbReference type="Pfam" id="PF00350">
    <property type="entry name" value="Dynamin_N"/>
    <property type="match status" value="1"/>
</dbReference>
<reference evidence="15" key="1">
    <citation type="submission" date="2020-05" db="EMBL/GenBank/DDBJ databases">
        <title>Phylogenomic resolution of chytrid fungi.</title>
        <authorList>
            <person name="Stajich J.E."/>
            <person name="Amses K."/>
            <person name="Simmons R."/>
            <person name="Seto K."/>
            <person name="Myers J."/>
            <person name="Bonds A."/>
            <person name="Quandt C.A."/>
            <person name="Barry K."/>
            <person name="Liu P."/>
            <person name="Grigoriev I."/>
            <person name="Longcore J.E."/>
            <person name="James T.Y."/>
        </authorList>
    </citation>
    <scope>NUCLEOTIDE SEQUENCE</scope>
    <source>
        <strain evidence="15">JEL0476</strain>
    </source>
</reference>
<keyword evidence="9" id="KW-0067">ATP-binding</keyword>
<dbReference type="GO" id="GO:0005509">
    <property type="term" value="F:calcium ion binding"/>
    <property type="evidence" value="ECO:0007669"/>
    <property type="project" value="InterPro"/>
</dbReference>
<evidence type="ECO:0000259" key="12">
    <source>
        <dbReference type="PROSITE" id="PS50031"/>
    </source>
</evidence>
<dbReference type="PROSITE" id="PS50222">
    <property type="entry name" value="EF_HAND_2"/>
    <property type="match status" value="1"/>
</dbReference>
<name>A0AAD5U7K8_9FUNG</name>
<dbReference type="PANTHER" id="PTHR11216:SF31">
    <property type="entry name" value="AT21416P"/>
    <property type="match status" value="1"/>
</dbReference>
<dbReference type="InterPro" id="IPR031692">
    <property type="entry name" value="EHD_N"/>
</dbReference>
<feature type="domain" description="EH" evidence="12">
    <location>
        <begin position="452"/>
        <end position="541"/>
    </location>
</feature>
<dbReference type="CDD" id="cd00052">
    <property type="entry name" value="EH"/>
    <property type="match status" value="1"/>
</dbReference>
<dbReference type="GO" id="GO:0010008">
    <property type="term" value="C:endosome membrane"/>
    <property type="evidence" value="ECO:0007669"/>
    <property type="project" value="UniProtKB-SubCell"/>
</dbReference>
<dbReference type="InterPro" id="IPR045063">
    <property type="entry name" value="Dynamin_N"/>
</dbReference>
<feature type="domain" description="EF-hand" evidence="13">
    <location>
        <begin position="484"/>
        <end position="519"/>
    </location>
</feature>
<dbReference type="SUPFAM" id="SSF52540">
    <property type="entry name" value="P-loop containing nucleoside triphosphate hydrolases"/>
    <property type="match status" value="1"/>
</dbReference>
<dbReference type="Pfam" id="PF12763">
    <property type="entry name" value="EH"/>
    <property type="match status" value="1"/>
</dbReference>
<dbReference type="InterPro" id="IPR011992">
    <property type="entry name" value="EF-hand-dom_pair"/>
</dbReference>
<evidence type="ECO:0000313" key="16">
    <source>
        <dbReference type="Proteomes" id="UP001211065"/>
    </source>
</evidence>
<dbReference type="AlphaFoldDB" id="A0AAD5U7K8"/>
<dbReference type="GO" id="GO:0006897">
    <property type="term" value="P:endocytosis"/>
    <property type="evidence" value="ECO:0007669"/>
    <property type="project" value="TreeGrafter"/>
</dbReference>
<protein>
    <submittedName>
        <fullName evidence="15">Dynamin</fullName>
    </submittedName>
</protein>
<evidence type="ECO:0000256" key="6">
    <source>
        <dbReference type="ARBA" id="ARBA00022741"/>
    </source>
</evidence>
<dbReference type="PANTHER" id="PTHR11216">
    <property type="entry name" value="EH DOMAIN"/>
    <property type="match status" value="1"/>
</dbReference>
<dbReference type="PROSITE" id="PS51718">
    <property type="entry name" value="G_DYNAMIN_2"/>
    <property type="match status" value="1"/>
</dbReference>
<evidence type="ECO:0000256" key="2">
    <source>
        <dbReference type="ARBA" id="ARBA00004413"/>
    </source>
</evidence>
<sequence length="541" mass="61913">MKSPIRNKTSKENLKSSQSLNNTKSNDDQILEILEKLKKVYQKKILPVEQEYEFEHFNTSSLTPADISSKPMILLIGQYSVVSFELGKTTFIKHLLGKEYQGCNIGPEPTTDKFFAIEGVALNSEPKIIPGNAAGVDTSLPYSSLEFGQNFLNRFQVSQISSSILDSITLIDTPGILSGEKQTRNYDFNGVIEWFAERADMILIIFDAHKLDISDEFKAVINNIKKNDEKIKVVLNKADQVNSQQLMRVYGALMWSLGKVLATPEVPRVYIGSFWDEPLRFNDFETLLVAEQRDLLKDIRQLPRMGMIRKINDIIKRARLAKVHAIIISHLKSNMPGFFGKKDKQQELLLNLEQEFHKIEQIFHISRGDFPDVTKFKERLTYFKIDKFNKLDKNLLAKIDEALNETLPQLLKLFPQNATSNEGINLNLESNPFEETNVAPPPDKMWSYEMIDRQSYVKKFKALNPVDGKVSGAAAKPVLEEFGLEKSELVKIWKLADIDKDGFLDADEFVTSMWLCEVRKRGWINEIPENLPPTMIPNYKK</sequence>
<dbReference type="SUPFAM" id="SSF47473">
    <property type="entry name" value="EF-hand"/>
    <property type="match status" value="1"/>
</dbReference>
<dbReference type="InterPro" id="IPR027417">
    <property type="entry name" value="P-loop_NTPase"/>
</dbReference>
<gene>
    <name evidence="15" type="primary">PAST1</name>
    <name evidence="15" type="ORF">HK099_001870</name>
</gene>
<dbReference type="GO" id="GO:0005525">
    <property type="term" value="F:GTP binding"/>
    <property type="evidence" value="ECO:0007669"/>
    <property type="project" value="InterPro"/>
</dbReference>
<dbReference type="Pfam" id="PF16880">
    <property type="entry name" value="EHD_N"/>
    <property type="match status" value="1"/>
</dbReference>
<evidence type="ECO:0000313" key="15">
    <source>
        <dbReference type="EMBL" id="KAJ3222802.1"/>
    </source>
</evidence>
<dbReference type="Gene3D" id="1.10.268.20">
    <property type="match status" value="1"/>
</dbReference>
<evidence type="ECO:0000256" key="10">
    <source>
        <dbReference type="ARBA" id="ARBA00023136"/>
    </source>
</evidence>
<dbReference type="InterPro" id="IPR002048">
    <property type="entry name" value="EF_hand_dom"/>
</dbReference>
<dbReference type="GO" id="GO:0005524">
    <property type="term" value="F:ATP binding"/>
    <property type="evidence" value="ECO:0007669"/>
    <property type="project" value="UniProtKB-KW"/>
</dbReference>
<keyword evidence="5" id="KW-0479">Metal-binding</keyword>
<evidence type="ECO:0000259" key="13">
    <source>
        <dbReference type="PROSITE" id="PS50222"/>
    </source>
</evidence>
<dbReference type="SMART" id="SM00027">
    <property type="entry name" value="EH"/>
    <property type="match status" value="1"/>
</dbReference>
<dbReference type="CDD" id="cd09913">
    <property type="entry name" value="EHD"/>
    <property type="match status" value="1"/>
</dbReference>
<keyword evidence="6" id="KW-0547">Nucleotide-binding</keyword>
<dbReference type="InterPro" id="IPR000261">
    <property type="entry name" value="EH_dom"/>
</dbReference>
<proteinExistence type="predicted"/>
<evidence type="ECO:0000256" key="7">
    <source>
        <dbReference type="ARBA" id="ARBA00022753"/>
    </source>
</evidence>
<keyword evidence="10" id="KW-0472">Membrane</keyword>
<organism evidence="15 16">
    <name type="scientific">Clydaea vesicula</name>
    <dbReference type="NCBI Taxonomy" id="447962"/>
    <lineage>
        <taxon>Eukaryota</taxon>
        <taxon>Fungi</taxon>
        <taxon>Fungi incertae sedis</taxon>
        <taxon>Chytridiomycota</taxon>
        <taxon>Chytridiomycota incertae sedis</taxon>
        <taxon>Chytridiomycetes</taxon>
        <taxon>Lobulomycetales</taxon>
        <taxon>Lobulomycetaceae</taxon>
        <taxon>Clydaea</taxon>
    </lineage>
</organism>
<keyword evidence="7" id="KW-0967">Endosome</keyword>
<dbReference type="PROSITE" id="PS00018">
    <property type="entry name" value="EF_HAND_1"/>
    <property type="match status" value="1"/>
</dbReference>
<comment type="caution">
    <text evidence="15">The sequence shown here is derived from an EMBL/GenBank/DDBJ whole genome shotgun (WGS) entry which is preliminary data.</text>
</comment>
<keyword evidence="4" id="KW-0597">Phosphoprotein</keyword>
<dbReference type="GO" id="GO:0016197">
    <property type="term" value="P:endosomal transport"/>
    <property type="evidence" value="ECO:0007669"/>
    <property type="project" value="TreeGrafter"/>
</dbReference>
<dbReference type="GO" id="GO:0005886">
    <property type="term" value="C:plasma membrane"/>
    <property type="evidence" value="ECO:0007669"/>
    <property type="project" value="UniProtKB-SubCell"/>
</dbReference>
<dbReference type="EMBL" id="JADGJW010000158">
    <property type="protein sequence ID" value="KAJ3222802.1"/>
    <property type="molecule type" value="Genomic_DNA"/>
</dbReference>
<keyword evidence="3" id="KW-1003">Cell membrane</keyword>
<dbReference type="Pfam" id="PF18150">
    <property type="entry name" value="DUF5600"/>
    <property type="match status" value="1"/>
</dbReference>
<dbReference type="PROSITE" id="PS50031">
    <property type="entry name" value="EH"/>
    <property type="match status" value="1"/>
</dbReference>
<evidence type="ECO:0000256" key="9">
    <source>
        <dbReference type="ARBA" id="ARBA00022840"/>
    </source>
</evidence>